<gene>
    <name evidence="3" type="ORF">FZ040_06310</name>
</gene>
<dbReference type="OrthoDB" id="1682943at2"/>
<keyword evidence="2" id="KW-1133">Transmembrane helix</keyword>
<dbReference type="AlphaFoldDB" id="A0A5D6W6J4"/>
<name>A0A5D6W6J4_9FIRM</name>
<feature type="compositionally biased region" description="Polar residues" evidence="1">
    <location>
        <begin position="195"/>
        <end position="207"/>
    </location>
</feature>
<protein>
    <submittedName>
        <fullName evidence="3">Magnesium transporter MgtE</fullName>
    </submittedName>
</protein>
<dbReference type="Proteomes" id="UP000323646">
    <property type="component" value="Unassembled WGS sequence"/>
</dbReference>
<evidence type="ECO:0000256" key="2">
    <source>
        <dbReference type="SAM" id="Phobius"/>
    </source>
</evidence>
<dbReference type="RefSeq" id="WP_149171225.1">
    <property type="nucleotide sequence ID" value="NZ_VTOY01000003.1"/>
</dbReference>
<dbReference type="SUPFAM" id="SSF158791">
    <property type="entry name" value="MgtE N-terminal domain-like"/>
    <property type="match status" value="1"/>
</dbReference>
<comment type="caution">
    <text evidence="3">The sequence shown here is derived from an EMBL/GenBank/DDBJ whole genome shotgun (WGS) entry which is preliminary data.</text>
</comment>
<dbReference type="InterPro" id="IPR038076">
    <property type="entry name" value="MgtE_N_sf"/>
</dbReference>
<feature type="compositionally biased region" description="Basic and acidic residues" evidence="1">
    <location>
        <begin position="77"/>
        <end position="87"/>
    </location>
</feature>
<organism evidence="3 4">
    <name type="scientific">Selenomonas ruminis</name>
    <dbReference type="NCBI Taxonomy" id="2593411"/>
    <lineage>
        <taxon>Bacteria</taxon>
        <taxon>Bacillati</taxon>
        <taxon>Bacillota</taxon>
        <taxon>Negativicutes</taxon>
        <taxon>Selenomonadales</taxon>
        <taxon>Selenomonadaceae</taxon>
        <taxon>Selenomonas</taxon>
    </lineage>
</organism>
<feature type="transmembrane region" description="Helical" evidence="2">
    <location>
        <begin position="16"/>
        <end position="37"/>
    </location>
</feature>
<dbReference type="EMBL" id="VTOY01000003">
    <property type="protein sequence ID" value="TYZ23486.1"/>
    <property type="molecule type" value="Genomic_DNA"/>
</dbReference>
<evidence type="ECO:0000256" key="1">
    <source>
        <dbReference type="SAM" id="MobiDB-lite"/>
    </source>
</evidence>
<feature type="region of interest" description="Disordered" evidence="1">
    <location>
        <begin position="176"/>
        <end position="207"/>
    </location>
</feature>
<keyword evidence="2" id="KW-0472">Membrane</keyword>
<evidence type="ECO:0000313" key="3">
    <source>
        <dbReference type="EMBL" id="TYZ23486.1"/>
    </source>
</evidence>
<keyword evidence="2" id="KW-0812">Transmembrane</keyword>
<feature type="compositionally biased region" description="Basic and acidic residues" evidence="1">
    <location>
        <begin position="176"/>
        <end position="194"/>
    </location>
</feature>
<reference evidence="3 4" key="1">
    <citation type="submission" date="2019-08" db="EMBL/GenBank/DDBJ databases">
        <title>Selenomonas sp. mPRGC5 and Selenomonas sp. mPRGC8 isolated from ruminal fluid of dairy goat (Capra hircus).</title>
        <authorList>
            <person name="Poothong S."/>
            <person name="Nuengjamnong C."/>
            <person name="Tanasupawat S."/>
        </authorList>
    </citation>
    <scope>NUCLEOTIDE SEQUENCE [LARGE SCALE GENOMIC DNA]</scope>
    <source>
        <strain evidence="4">mPRGC5</strain>
    </source>
</reference>
<accession>A0A5D6W6J4</accession>
<feature type="compositionally biased region" description="Basic and acidic residues" evidence="1">
    <location>
        <begin position="95"/>
        <end position="110"/>
    </location>
</feature>
<proteinExistence type="predicted"/>
<keyword evidence="4" id="KW-1185">Reference proteome</keyword>
<feature type="region of interest" description="Disordered" evidence="1">
    <location>
        <begin position="67"/>
        <end position="110"/>
    </location>
</feature>
<dbReference type="Gene3D" id="1.25.60.10">
    <property type="entry name" value="MgtE N-terminal domain-like"/>
    <property type="match status" value="1"/>
</dbReference>
<evidence type="ECO:0000313" key="4">
    <source>
        <dbReference type="Proteomes" id="UP000323646"/>
    </source>
</evidence>
<sequence length="207" mass="23612">MADEQPKKKGKKIAKLLLMLFLLLVLIIGGFVLGIYLRLFDTQEANEKLGLYKLPVIGQYFVQPAPSQNEMENTPVEDVKPNKDDKKQSKKITISKKEIEKQMKEREAAERKRVSKLARLYNEMKPRDAAEAMDALDDDLCIAILQRMDEGNAAKVMSEFEASKTARLTQIMYEGTQKKMNTEEDVRKMLEEQQNKANGDNSEGNNP</sequence>